<dbReference type="SUPFAM" id="SSF53649">
    <property type="entry name" value="Alkaline phosphatase-like"/>
    <property type="match status" value="1"/>
</dbReference>
<evidence type="ECO:0000313" key="8">
    <source>
        <dbReference type="EMBL" id="CAK8694636.1"/>
    </source>
</evidence>
<sequence>MQLTKKIFAVFIPVTILALIVAFVLVSTHHKYWNHSSYEPPNILFLLADDLGYGDLQSYGHPLQEAGGVERLVDEGMRFTQWYAPAMICTPSRVSTLTGRYSVRSGFLGDGPPVFIPSSPGGIPRNDSTIAETLQKSGYKTGMVGKWHLGTNKFNNTDGFFLPRHYGFDYVGTNMPFTNMETCNPNVYTAEEMGPDCFAYNDATIAQQPVDLTTVTDKMLTEAKDFMTKNRNGKFFLFVSFIQTHVALFCGERHCGKSRRGLYGDNLNEMSDGISNLLDHLESLGLTKKTLVVFTSDNGPKMDNCPHGGDGGPFRGGKGATWEGGLRVPGVIRWPGVIDPGTVSTSVISTMDLYPTFVKLATGFKNQVLSEVDGEPIKEILCNFPEYKKDDKCTRSDPERNLFFYCTGDLFAVRHGDYKLHYKTKQSPMDRVVDDRHCFKPTTEELIRVYSCVEGVTTHEPPLLYNVVEDPRESMPLNISSYQKVVDIIDKLAKQHKMSIENVPEQFLPPNLDLIPCCNPPKCICTDAN</sequence>
<name>A0ABP0GUL2_CLALP</name>
<gene>
    <name evidence="8" type="ORF">CVLEPA_LOCUS27990</name>
</gene>
<dbReference type="InterPro" id="IPR024607">
    <property type="entry name" value="Sulfatase_CS"/>
</dbReference>
<feature type="domain" description="Sulfatase N-terminal" evidence="7">
    <location>
        <begin position="41"/>
        <end position="361"/>
    </location>
</feature>
<proteinExistence type="inferred from homology"/>
<dbReference type="PANTHER" id="PTHR42693">
    <property type="entry name" value="ARYLSULFATASE FAMILY MEMBER"/>
    <property type="match status" value="1"/>
</dbReference>
<dbReference type="PANTHER" id="PTHR42693:SF15">
    <property type="entry name" value="ARYLSULFATASE"/>
    <property type="match status" value="1"/>
</dbReference>
<keyword evidence="9" id="KW-1185">Reference proteome</keyword>
<evidence type="ECO:0000256" key="5">
    <source>
        <dbReference type="ARBA" id="ARBA00022837"/>
    </source>
</evidence>
<evidence type="ECO:0000256" key="1">
    <source>
        <dbReference type="ARBA" id="ARBA00001913"/>
    </source>
</evidence>
<accession>A0ABP0GUL2</accession>
<dbReference type="InterPro" id="IPR017850">
    <property type="entry name" value="Alkaline_phosphatase_core_sf"/>
</dbReference>
<organism evidence="8 9">
    <name type="scientific">Clavelina lepadiformis</name>
    <name type="common">Light-bulb sea squirt</name>
    <name type="synonym">Ascidia lepadiformis</name>
    <dbReference type="NCBI Taxonomy" id="159417"/>
    <lineage>
        <taxon>Eukaryota</taxon>
        <taxon>Metazoa</taxon>
        <taxon>Chordata</taxon>
        <taxon>Tunicata</taxon>
        <taxon>Ascidiacea</taxon>
        <taxon>Aplousobranchia</taxon>
        <taxon>Clavelinidae</taxon>
        <taxon>Clavelina</taxon>
    </lineage>
</organism>
<comment type="cofactor">
    <cofactor evidence="1">
        <name>Ca(2+)</name>
        <dbReference type="ChEBI" id="CHEBI:29108"/>
    </cofactor>
</comment>
<keyword evidence="6" id="KW-1133">Transmembrane helix</keyword>
<dbReference type="EMBL" id="CAWYQH010000141">
    <property type="protein sequence ID" value="CAK8694636.1"/>
    <property type="molecule type" value="Genomic_DNA"/>
</dbReference>
<evidence type="ECO:0000313" key="9">
    <source>
        <dbReference type="Proteomes" id="UP001642483"/>
    </source>
</evidence>
<dbReference type="InterPro" id="IPR000917">
    <property type="entry name" value="Sulfatase_N"/>
</dbReference>
<dbReference type="Gene3D" id="3.40.720.10">
    <property type="entry name" value="Alkaline Phosphatase, subunit A"/>
    <property type="match status" value="1"/>
</dbReference>
<evidence type="ECO:0000256" key="3">
    <source>
        <dbReference type="ARBA" id="ARBA00022723"/>
    </source>
</evidence>
<dbReference type="InterPro" id="IPR050738">
    <property type="entry name" value="Sulfatase"/>
</dbReference>
<keyword evidence="3" id="KW-0479">Metal-binding</keyword>
<comment type="caution">
    <text evidence="8">The sequence shown here is derived from an EMBL/GenBank/DDBJ whole genome shotgun (WGS) entry which is preliminary data.</text>
</comment>
<dbReference type="Pfam" id="PF14707">
    <property type="entry name" value="Sulfatase_C"/>
    <property type="match status" value="1"/>
</dbReference>
<evidence type="ECO:0000256" key="4">
    <source>
        <dbReference type="ARBA" id="ARBA00022801"/>
    </source>
</evidence>
<protein>
    <recommendedName>
        <fullName evidence="7">Sulfatase N-terminal domain-containing protein</fullName>
    </recommendedName>
</protein>
<dbReference type="Gene3D" id="3.30.1120.10">
    <property type="match status" value="1"/>
</dbReference>
<dbReference type="Pfam" id="PF00884">
    <property type="entry name" value="Sulfatase"/>
    <property type="match status" value="1"/>
</dbReference>
<dbReference type="PROSITE" id="PS00149">
    <property type="entry name" value="SULFATASE_2"/>
    <property type="match status" value="1"/>
</dbReference>
<evidence type="ECO:0000259" key="7">
    <source>
        <dbReference type="Pfam" id="PF00884"/>
    </source>
</evidence>
<comment type="similarity">
    <text evidence="2">Belongs to the sulfatase family.</text>
</comment>
<evidence type="ECO:0000256" key="2">
    <source>
        <dbReference type="ARBA" id="ARBA00008779"/>
    </source>
</evidence>
<dbReference type="Proteomes" id="UP001642483">
    <property type="component" value="Unassembled WGS sequence"/>
</dbReference>
<evidence type="ECO:0000256" key="6">
    <source>
        <dbReference type="SAM" id="Phobius"/>
    </source>
</evidence>
<feature type="transmembrane region" description="Helical" evidence="6">
    <location>
        <begin position="7"/>
        <end position="26"/>
    </location>
</feature>
<keyword evidence="5" id="KW-0106">Calcium</keyword>
<reference evidence="8 9" key="1">
    <citation type="submission" date="2024-02" db="EMBL/GenBank/DDBJ databases">
        <authorList>
            <person name="Daric V."/>
            <person name="Darras S."/>
        </authorList>
    </citation>
    <scope>NUCLEOTIDE SEQUENCE [LARGE SCALE GENOMIC DNA]</scope>
</reference>
<keyword evidence="6" id="KW-0812">Transmembrane</keyword>
<keyword evidence="4" id="KW-0378">Hydrolase</keyword>
<keyword evidence="6" id="KW-0472">Membrane</keyword>